<keyword evidence="1" id="KW-1133">Transmembrane helix</keyword>
<name>A0AAV7QPD4_PLEWA</name>
<organism evidence="2 3">
    <name type="scientific">Pleurodeles waltl</name>
    <name type="common">Iberian ribbed newt</name>
    <dbReference type="NCBI Taxonomy" id="8319"/>
    <lineage>
        <taxon>Eukaryota</taxon>
        <taxon>Metazoa</taxon>
        <taxon>Chordata</taxon>
        <taxon>Craniata</taxon>
        <taxon>Vertebrata</taxon>
        <taxon>Euteleostomi</taxon>
        <taxon>Amphibia</taxon>
        <taxon>Batrachia</taxon>
        <taxon>Caudata</taxon>
        <taxon>Salamandroidea</taxon>
        <taxon>Salamandridae</taxon>
        <taxon>Pleurodelinae</taxon>
        <taxon>Pleurodeles</taxon>
    </lineage>
</organism>
<evidence type="ECO:0000313" key="3">
    <source>
        <dbReference type="Proteomes" id="UP001066276"/>
    </source>
</evidence>
<sequence>MSTILDVGHRLGMQRKEEPVFSAQPNNFHQSVMFKVTSALPGEGVVFAPFTGIIRLLDFAPLLVVGGTACELTCVFFRVRFRATLGR</sequence>
<gene>
    <name evidence="2" type="ORF">NDU88_007281</name>
</gene>
<keyword evidence="1" id="KW-0812">Transmembrane</keyword>
<proteinExistence type="predicted"/>
<feature type="transmembrane region" description="Helical" evidence="1">
    <location>
        <begin position="59"/>
        <end position="79"/>
    </location>
</feature>
<evidence type="ECO:0000256" key="1">
    <source>
        <dbReference type="SAM" id="Phobius"/>
    </source>
</evidence>
<accession>A0AAV7QPD4</accession>
<reference evidence="2" key="1">
    <citation type="journal article" date="2022" name="bioRxiv">
        <title>Sequencing and chromosome-scale assembly of the giantPleurodeles waltlgenome.</title>
        <authorList>
            <person name="Brown T."/>
            <person name="Elewa A."/>
            <person name="Iarovenko S."/>
            <person name="Subramanian E."/>
            <person name="Araus A.J."/>
            <person name="Petzold A."/>
            <person name="Susuki M."/>
            <person name="Suzuki K.-i.T."/>
            <person name="Hayashi T."/>
            <person name="Toyoda A."/>
            <person name="Oliveira C."/>
            <person name="Osipova E."/>
            <person name="Leigh N.D."/>
            <person name="Simon A."/>
            <person name="Yun M.H."/>
        </authorList>
    </citation>
    <scope>NUCLEOTIDE SEQUENCE</scope>
    <source>
        <strain evidence="2">20211129_DDA</strain>
        <tissue evidence="2">Liver</tissue>
    </source>
</reference>
<protein>
    <submittedName>
        <fullName evidence="2">Uncharacterized protein</fullName>
    </submittedName>
</protein>
<comment type="caution">
    <text evidence="2">The sequence shown here is derived from an EMBL/GenBank/DDBJ whole genome shotgun (WGS) entry which is preliminary data.</text>
</comment>
<keyword evidence="3" id="KW-1185">Reference proteome</keyword>
<dbReference type="AlphaFoldDB" id="A0AAV7QPD4"/>
<keyword evidence="1" id="KW-0472">Membrane</keyword>
<dbReference type="Proteomes" id="UP001066276">
    <property type="component" value="Chromosome 6"/>
</dbReference>
<dbReference type="EMBL" id="JANPWB010000010">
    <property type="protein sequence ID" value="KAJ1140944.1"/>
    <property type="molecule type" value="Genomic_DNA"/>
</dbReference>
<evidence type="ECO:0000313" key="2">
    <source>
        <dbReference type="EMBL" id="KAJ1140944.1"/>
    </source>
</evidence>